<feature type="compositionally biased region" description="Low complexity" evidence="1">
    <location>
        <begin position="161"/>
        <end position="176"/>
    </location>
</feature>
<dbReference type="Proteomes" id="UP000006727">
    <property type="component" value="Chromosome 20"/>
</dbReference>
<dbReference type="AlphaFoldDB" id="A0A2K1IUA9"/>
<dbReference type="PaxDb" id="3218-PP1S9_201V6.1"/>
<dbReference type="Gramene" id="Pp3c20_6751V3.1">
    <property type="protein sequence ID" value="Pp3c20_6751V3.1"/>
    <property type="gene ID" value="Pp3c20_6751"/>
</dbReference>
<protein>
    <submittedName>
        <fullName evidence="2 3">Uncharacterized protein</fullName>
    </submittedName>
</protein>
<dbReference type="EMBL" id="ABEU02000020">
    <property type="protein sequence ID" value="PNR32865.1"/>
    <property type="molecule type" value="Genomic_DNA"/>
</dbReference>
<proteinExistence type="predicted"/>
<reference evidence="2 4" key="1">
    <citation type="journal article" date="2008" name="Science">
        <title>The Physcomitrella genome reveals evolutionary insights into the conquest of land by plants.</title>
        <authorList>
            <person name="Rensing S."/>
            <person name="Lang D."/>
            <person name="Zimmer A."/>
            <person name="Terry A."/>
            <person name="Salamov A."/>
            <person name="Shapiro H."/>
            <person name="Nishiyama T."/>
            <person name="Perroud P.-F."/>
            <person name="Lindquist E."/>
            <person name="Kamisugi Y."/>
            <person name="Tanahashi T."/>
            <person name="Sakakibara K."/>
            <person name="Fujita T."/>
            <person name="Oishi K."/>
            <person name="Shin-I T."/>
            <person name="Kuroki Y."/>
            <person name="Toyoda A."/>
            <person name="Suzuki Y."/>
            <person name="Hashimoto A."/>
            <person name="Yamaguchi K."/>
            <person name="Sugano A."/>
            <person name="Kohara Y."/>
            <person name="Fujiyama A."/>
            <person name="Anterola A."/>
            <person name="Aoki S."/>
            <person name="Ashton N."/>
            <person name="Barbazuk W.B."/>
            <person name="Barker E."/>
            <person name="Bennetzen J."/>
            <person name="Bezanilla M."/>
            <person name="Blankenship R."/>
            <person name="Cho S.H."/>
            <person name="Dutcher S."/>
            <person name="Estelle M."/>
            <person name="Fawcett J.A."/>
            <person name="Gundlach H."/>
            <person name="Hanada K."/>
            <person name="Heyl A."/>
            <person name="Hicks K.A."/>
            <person name="Hugh J."/>
            <person name="Lohr M."/>
            <person name="Mayer K."/>
            <person name="Melkozernov A."/>
            <person name="Murata T."/>
            <person name="Nelson D."/>
            <person name="Pils B."/>
            <person name="Prigge M."/>
            <person name="Reiss B."/>
            <person name="Renner T."/>
            <person name="Rombauts S."/>
            <person name="Rushton P."/>
            <person name="Sanderfoot A."/>
            <person name="Schween G."/>
            <person name="Shiu S.-H."/>
            <person name="Stueber K."/>
            <person name="Theodoulou F.L."/>
            <person name="Tu H."/>
            <person name="Van de Peer Y."/>
            <person name="Verrier P.J."/>
            <person name="Waters E."/>
            <person name="Wood A."/>
            <person name="Yang L."/>
            <person name="Cove D."/>
            <person name="Cuming A."/>
            <person name="Hasebe M."/>
            <person name="Lucas S."/>
            <person name="Mishler D.B."/>
            <person name="Reski R."/>
            <person name="Grigoriev I."/>
            <person name="Quatrano R.S."/>
            <person name="Boore J.L."/>
        </authorList>
    </citation>
    <scope>NUCLEOTIDE SEQUENCE [LARGE SCALE GENOMIC DNA]</scope>
    <source>
        <strain evidence="3 4">cv. Gransden 2004</strain>
    </source>
</reference>
<evidence type="ECO:0000313" key="2">
    <source>
        <dbReference type="EMBL" id="PNR32865.1"/>
    </source>
</evidence>
<evidence type="ECO:0000313" key="4">
    <source>
        <dbReference type="Proteomes" id="UP000006727"/>
    </source>
</evidence>
<accession>A0A2K1IUA9</accession>
<sequence length="176" mass="20096">MSRPERLLSSTCTSRSSEGTECVHDVGFHKCPKEHISINPQFDVTTVSEYRANYTKLPMPEKPHRRAPPRDTSNAKIAHATTYSGDYVNHPHNATSSRRRPPSIQSRGPFQQETTYNFDYRDKSAQMERSVRTPWKSPEIGDKFSGESVYTTEFRNHGCQRATRSSSEARASTTRR</sequence>
<reference evidence="2 4" key="2">
    <citation type="journal article" date="2018" name="Plant J.">
        <title>The Physcomitrella patens chromosome-scale assembly reveals moss genome structure and evolution.</title>
        <authorList>
            <person name="Lang D."/>
            <person name="Ullrich K.K."/>
            <person name="Murat F."/>
            <person name="Fuchs J."/>
            <person name="Jenkins J."/>
            <person name="Haas F.B."/>
            <person name="Piednoel M."/>
            <person name="Gundlach H."/>
            <person name="Van Bel M."/>
            <person name="Meyberg R."/>
            <person name="Vives C."/>
            <person name="Morata J."/>
            <person name="Symeonidi A."/>
            <person name="Hiss M."/>
            <person name="Muchero W."/>
            <person name="Kamisugi Y."/>
            <person name="Saleh O."/>
            <person name="Blanc G."/>
            <person name="Decker E.L."/>
            <person name="van Gessel N."/>
            <person name="Grimwood J."/>
            <person name="Hayes R.D."/>
            <person name="Graham S.W."/>
            <person name="Gunter L.E."/>
            <person name="McDaniel S.F."/>
            <person name="Hoernstein S.N.W."/>
            <person name="Larsson A."/>
            <person name="Li F.W."/>
            <person name="Perroud P.F."/>
            <person name="Phillips J."/>
            <person name="Ranjan P."/>
            <person name="Rokshar D.S."/>
            <person name="Rothfels C.J."/>
            <person name="Schneider L."/>
            <person name="Shu S."/>
            <person name="Stevenson D.W."/>
            <person name="Thummler F."/>
            <person name="Tillich M."/>
            <person name="Villarreal Aguilar J.C."/>
            <person name="Widiez T."/>
            <person name="Wong G.K."/>
            <person name="Wymore A."/>
            <person name="Zhang Y."/>
            <person name="Zimmer A.D."/>
            <person name="Quatrano R.S."/>
            <person name="Mayer K.F.X."/>
            <person name="Goodstein D."/>
            <person name="Casacuberta J.M."/>
            <person name="Vandepoele K."/>
            <person name="Reski R."/>
            <person name="Cuming A.C."/>
            <person name="Tuskan G.A."/>
            <person name="Maumus F."/>
            <person name="Salse J."/>
            <person name="Schmutz J."/>
            <person name="Rensing S.A."/>
        </authorList>
    </citation>
    <scope>NUCLEOTIDE SEQUENCE [LARGE SCALE GENOMIC DNA]</scope>
    <source>
        <strain evidence="3 4">cv. Gransden 2004</strain>
    </source>
</reference>
<dbReference type="STRING" id="3218.A0A2K1IUA9"/>
<keyword evidence="4" id="KW-1185">Reference proteome</keyword>
<gene>
    <name evidence="2" type="ORF">PHYPA_024808</name>
</gene>
<dbReference type="InParanoid" id="A0A2K1IUA9"/>
<evidence type="ECO:0000313" key="3">
    <source>
        <dbReference type="EnsemblPlants" id="Pp3c20_6751V3.1"/>
    </source>
</evidence>
<feature type="region of interest" description="Disordered" evidence="1">
    <location>
        <begin position="156"/>
        <end position="176"/>
    </location>
</feature>
<feature type="compositionally biased region" description="Low complexity" evidence="1">
    <location>
        <begin position="7"/>
        <end position="20"/>
    </location>
</feature>
<reference evidence="3" key="3">
    <citation type="submission" date="2020-12" db="UniProtKB">
        <authorList>
            <consortium name="EnsemblPlants"/>
        </authorList>
    </citation>
    <scope>IDENTIFICATION</scope>
</reference>
<name>A0A2K1IUA9_PHYPA</name>
<evidence type="ECO:0000256" key="1">
    <source>
        <dbReference type="SAM" id="MobiDB-lite"/>
    </source>
</evidence>
<feature type="region of interest" description="Disordered" evidence="1">
    <location>
        <begin position="1"/>
        <end position="20"/>
    </location>
</feature>
<feature type="region of interest" description="Disordered" evidence="1">
    <location>
        <begin position="125"/>
        <end position="144"/>
    </location>
</feature>
<dbReference type="EnsemblPlants" id="Pp3c20_6751V3.1">
    <property type="protein sequence ID" value="Pp3c20_6751V3.1"/>
    <property type="gene ID" value="Pp3c20_6751"/>
</dbReference>
<feature type="region of interest" description="Disordered" evidence="1">
    <location>
        <begin position="58"/>
        <end position="119"/>
    </location>
</feature>
<organism evidence="2">
    <name type="scientific">Physcomitrium patens</name>
    <name type="common">Spreading-leaved earth moss</name>
    <name type="synonym">Physcomitrella patens</name>
    <dbReference type="NCBI Taxonomy" id="3218"/>
    <lineage>
        <taxon>Eukaryota</taxon>
        <taxon>Viridiplantae</taxon>
        <taxon>Streptophyta</taxon>
        <taxon>Embryophyta</taxon>
        <taxon>Bryophyta</taxon>
        <taxon>Bryophytina</taxon>
        <taxon>Bryopsida</taxon>
        <taxon>Funariidae</taxon>
        <taxon>Funariales</taxon>
        <taxon>Funariaceae</taxon>
        <taxon>Physcomitrium</taxon>
    </lineage>
</organism>